<evidence type="ECO:0000256" key="1">
    <source>
        <dbReference type="ARBA" id="ARBA00004123"/>
    </source>
</evidence>
<sequence>MSGWDEGQLFYSDPITGDTGGDNERVIAKKAFLEFLLQYRQDNVFVYRDLLRRHYHLKVFNLEVDLDHLSAFHDDLAERLKAKPGDFLPIFEEAARDAARQILATSTEETEAPDIRPIQVTLTSSERPVSMRHLGSAYMAKLVKISGIIISASATRAKATRLMLQCRSCRSTRPWDVKPGFGGAQLPRTCNREPLSNEEERCPVDPYQIVPDKCTCIDQQTLKLQEAPEDVPTGEMPRHILLAAERYLTDKVIPGTRCTIIGIYTVFSDRKERGTSTVAVRRPYIRVVGLEVDDSGPGRSNTAILPADEENIRAMAHEHDVYDRIVRNVAPSIFGSDDIKKATACLLFGGSTKVLPDGMRLRGDINVLLLGDPGTAKSQMLKFAEQVAPIGVYTSGKGSSAAGLTASVIRDAASREFYLEGGAMVLADGGVVCIDEFDKMREGDRVAIHEAMEQQTISIAKAGITTTLNSRASVLAAANSVFGRWDDTKEADENIEFQSTILSRFDLIFVVKDEHNRERDEHLARHVMGVHLNAEDPQAEGEMDVAFLKKYIQYCRMNCGPRLSPPALEKLKNHFVQIRSEAHRQYVETGKRPAIPITVRQLEALVRISESLAKMKLAPFVSEADVDEAIRLFKVSTMSAAMAGHLSGAEGIADQQAMETLHKIERAIKKAFPIGSRVSEKRILQDLDNKVTSSRCSCCDLLLLL</sequence>
<keyword evidence="5 12" id="KW-0378">Hydrolase</keyword>
<dbReference type="Pfam" id="PF17207">
    <property type="entry name" value="MCM_OB"/>
    <property type="match status" value="1"/>
</dbReference>
<dbReference type="FunCoup" id="F2UDZ1">
    <property type="interactions" value="1149"/>
</dbReference>
<keyword evidence="6 12" id="KW-0347">Helicase</keyword>
<dbReference type="PRINTS" id="PR01661">
    <property type="entry name" value="MCMPROTEIN5"/>
</dbReference>
<dbReference type="GO" id="GO:0042555">
    <property type="term" value="C:MCM complex"/>
    <property type="evidence" value="ECO:0007669"/>
    <property type="project" value="UniProtKB-UniRule"/>
</dbReference>
<evidence type="ECO:0000256" key="4">
    <source>
        <dbReference type="ARBA" id="ARBA00022741"/>
    </source>
</evidence>
<keyword evidence="4 11" id="KW-0547">Nucleotide-binding</keyword>
<dbReference type="PROSITE" id="PS00847">
    <property type="entry name" value="MCM_1"/>
    <property type="match status" value="1"/>
</dbReference>
<dbReference type="OrthoDB" id="10036721at2759"/>
<evidence type="ECO:0000256" key="5">
    <source>
        <dbReference type="ARBA" id="ARBA00022801"/>
    </source>
</evidence>
<name>F2UDZ1_SALR5</name>
<dbReference type="GeneID" id="16073053"/>
<dbReference type="InParanoid" id="F2UDZ1"/>
<dbReference type="InterPro" id="IPR008048">
    <property type="entry name" value="MCM5"/>
</dbReference>
<proteinExistence type="inferred from homology"/>
<dbReference type="KEGG" id="sre:PTSG_07071"/>
<gene>
    <name evidence="14" type="ORF">PTSG_07071</name>
</gene>
<dbReference type="PANTHER" id="PTHR11630:SF42">
    <property type="entry name" value="DNA REPLICATION LICENSING FACTOR MCM5"/>
    <property type="match status" value="1"/>
</dbReference>
<dbReference type="SUPFAM" id="SSF52540">
    <property type="entry name" value="P-loop containing nucleoside triphosphate hydrolases"/>
    <property type="match status" value="1"/>
</dbReference>
<dbReference type="GO" id="GO:0003688">
    <property type="term" value="F:DNA replication origin binding"/>
    <property type="evidence" value="ECO:0007669"/>
    <property type="project" value="UniProtKB-UniRule"/>
</dbReference>
<evidence type="ECO:0000256" key="9">
    <source>
        <dbReference type="ARBA" id="ARBA00023242"/>
    </source>
</evidence>
<dbReference type="FunFam" id="2.20.28.10:FF:000005">
    <property type="entry name" value="DNA helicase"/>
    <property type="match status" value="1"/>
</dbReference>
<dbReference type="AlphaFoldDB" id="F2UDZ1"/>
<evidence type="ECO:0000256" key="10">
    <source>
        <dbReference type="ARBA" id="ARBA00023306"/>
    </source>
</evidence>
<dbReference type="InterPro" id="IPR018525">
    <property type="entry name" value="MCM_CS"/>
</dbReference>
<evidence type="ECO:0000313" key="14">
    <source>
        <dbReference type="EMBL" id="EGD74841.1"/>
    </source>
</evidence>
<dbReference type="EMBL" id="GL832970">
    <property type="protein sequence ID" value="EGD74841.1"/>
    <property type="molecule type" value="Genomic_DNA"/>
</dbReference>
<dbReference type="OMA" id="ITYCKTR"/>
<reference evidence="14" key="1">
    <citation type="submission" date="2009-08" db="EMBL/GenBank/DDBJ databases">
        <title>Annotation of Salpingoeca rosetta.</title>
        <authorList>
            <consortium name="The Broad Institute Genome Sequencing Platform"/>
            <person name="Russ C."/>
            <person name="Cuomo C."/>
            <person name="Burger G."/>
            <person name="Gray M.W."/>
            <person name="Holland P.W.H."/>
            <person name="King N."/>
            <person name="Lang F.B.F."/>
            <person name="Roger A.J."/>
            <person name="Ruiz-Trillo I."/>
            <person name="Young S.K."/>
            <person name="Zeng Q."/>
            <person name="Gargeya S."/>
            <person name="Alvarado L."/>
            <person name="Berlin A."/>
            <person name="Chapman S.B."/>
            <person name="Chen Z."/>
            <person name="Freedman E."/>
            <person name="Gellesch M."/>
            <person name="Goldberg J."/>
            <person name="Griggs A."/>
            <person name="Gujja S."/>
            <person name="Heilman E."/>
            <person name="Heiman D."/>
            <person name="Howarth C."/>
            <person name="Mehta T."/>
            <person name="Neiman D."/>
            <person name="Pearson M."/>
            <person name="Roberts A."/>
            <person name="Saif S."/>
            <person name="Shea T."/>
            <person name="Shenoy N."/>
            <person name="Sisk P."/>
            <person name="Stolte C."/>
            <person name="Sykes S."/>
            <person name="White J."/>
            <person name="Yandava C."/>
            <person name="Haas B."/>
            <person name="Nusbaum C."/>
            <person name="Birren B."/>
        </authorList>
    </citation>
    <scope>NUCLEOTIDE SEQUENCE [LARGE SCALE GENOMIC DNA]</scope>
    <source>
        <strain evidence="14">ATCC 50818</strain>
    </source>
</reference>
<dbReference type="STRING" id="946362.F2UDZ1"/>
<dbReference type="GO" id="GO:0006270">
    <property type="term" value="P:DNA replication initiation"/>
    <property type="evidence" value="ECO:0007669"/>
    <property type="project" value="UniProtKB-UniRule"/>
</dbReference>
<dbReference type="InterPro" id="IPR031327">
    <property type="entry name" value="MCM"/>
</dbReference>
<organism evidence="15">
    <name type="scientific">Salpingoeca rosetta (strain ATCC 50818 / BSB-021)</name>
    <dbReference type="NCBI Taxonomy" id="946362"/>
    <lineage>
        <taxon>Eukaryota</taxon>
        <taxon>Choanoflagellata</taxon>
        <taxon>Craspedida</taxon>
        <taxon>Salpingoecidae</taxon>
        <taxon>Salpingoeca</taxon>
    </lineage>
</organism>
<keyword evidence="9 12" id="KW-0539">Nucleus</keyword>
<dbReference type="Pfam" id="PF17855">
    <property type="entry name" value="MCM_lid"/>
    <property type="match status" value="1"/>
</dbReference>
<dbReference type="EC" id="3.6.4.12" evidence="12"/>
<dbReference type="Gene3D" id="3.30.1640.10">
    <property type="entry name" value="mini-chromosome maintenance (MCM) complex, chain A, domain 1"/>
    <property type="match status" value="1"/>
</dbReference>
<dbReference type="GO" id="GO:0005524">
    <property type="term" value="F:ATP binding"/>
    <property type="evidence" value="ECO:0007669"/>
    <property type="project" value="UniProtKB-UniRule"/>
</dbReference>
<dbReference type="FunFam" id="3.40.50.300:FF:000241">
    <property type="entry name" value="DNA helicase"/>
    <property type="match status" value="1"/>
</dbReference>
<evidence type="ECO:0000256" key="6">
    <source>
        <dbReference type="ARBA" id="ARBA00022806"/>
    </source>
</evidence>
<dbReference type="GO" id="GO:0003697">
    <property type="term" value="F:single-stranded DNA binding"/>
    <property type="evidence" value="ECO:0007669"/>
    <property type="project" value="TreeGrafter"/>
</dbReference>
<evidence type="ECO:0000256" key="7">
    <source>
        <dbReference type="ARBA" id="ARBA00022840"/>
    </source>
</evidence>
<dbReference type="GO" id="GO:0031261">
    <property type="term" value="C:DNA replication preinitiation complex"/>
    <property type="evidence" value="ECO:0007669"/>
    <property type="project" value="UniProtKB-ARBA"/>
</dbReference>
<dbReference type="InterPro" id="IPR033762">
    <property type="entry name" value="MCM_OB"/>
</dbReference>
<dbReference type="InterPro" id="IPR001208">
    <property type="entry name" value="MCM_dom"/>
</dbReference>
<dbReference type="PRINTS" id="PR01657">
    <property type="entry name" value="MCMFAMILY"/>
</dbReference>
<protein>
    <recommendedName>
        <fullName evidence="12">DNA replication licensing factor MCM5</fullName>
        <ecNumber evidence="12">3.6.4.12</ecNumber>
    </recommendedName>
</protein>
<dbReference type="InterPro" id="IPR041562">
    <property type="entry name" value="MCM_lid"/>
</dbReference>
<dbReference type="SUPFAM" id="SSF50249">
    <property type="entry name" value="Nucleic acid-binding proteins"/>
    <property type="match status" value="1"/>
</dbReference>
<dbReference type="GO" id="GO:0017116">
    <property type="term" value="F:single-stranded DNA helicase activity"/>
    <property type="evidence" value="ECO:0007669"/>
    <property type="project" value="TreeGrafter"/>
</dbReference>
<dbReference type="InterPro" id="IPR012340">
    <property type="entry name" value="NA-bd_OB-fold"/>
</dbReference>
<dbReference type="GO" id="GO:0000228">
    <property type="term" value="C:nuclear chromosome"/>
    <property type="evidence" value="ECO:0007669"/>
    <property type="project" value="UniProtKB-ARBA"/>
</dbReference>
<comment type="catalytic activity">
    <reaction evidence="12">
        <text>ATP + H2O = ADP + phosphate + H(+)</text>
        <dbReference type="Rhea" id="RHEA:13065"/>
        <dbReference type="ChEBI" id="CHEBI:15377"/>
        <dbReference type="ChEBI" id="CHEBI:15378"/>
        <dbReference type="ChEBI" id="CHEBI:30616"/>
        <dbReference type="ChEBI" id="CHEBI:43474"/>
        <dbReference type="ChEBI" id="CHEBI:456216"/>
        <dbReference type="EC" id="3.6.4.12"/>
    </reaction>
</comment>
<dbReference type="InterPro" id="IPR027417">
    <property type="entry name" value="P-loop_NTPase"/>
</dbReference>
<dbReference type="Pfam" id="PF00493">
    <property type="entry name" value="MCM"/>
    <property type="match status" value="1"/>
</dbReference>
<dbReference type="Gene3D" id="3.40.50.300">
    <property type="entry name" value="P-loop containing nucleotide triphosphate hydrolases"/>
    <property type="match status" value="1"/>
</dbReference>
<keyword evidence="7 11" id="KW-0067">ATP-binding</keyword>
<evidence type="ECO:0000256" key="12">
    <source>
        <dbReference type="RuleBase" id="RU368063"/>
    </source>
</evidence>
<accession>F2UDZ1</accession>
<comment type="subunit">
    <text evidence="12">Component of the MCM2-7 complex.</text>
</comment>
<keyword evidence="15" id="KW-1185">Reference proteome</keyword>
<dbReference type="Pfam" id="PF14551">
    <property type="entry name" value="MCM_N"/>
    <property type="match status" value="1"/>
</dbReference>
<keyword evidence="10 12" id="KW-0131">Cell cycle</keyword>
<dbReference type="Gene3D" id="2.40.50.140">
    <property type="entry name" value="Nucleic acid-binding proteins"/>
    <property type="match status" value="1"/>
</dbReference>
<dbReference type="Proteomes" id="UP000007799">
    <property type="component" value="Unassembled WGS sequence"/>
</dbReference>
<dbReference type="eggNOG" id="KOG0481">
    <property type="taxonomic scope" value="Eukaryota"/>
</dbReference>
<comment type="function">
    <text evidence="12">Acts as component of the MCM2-7 complex (MCM complex) which is the replicative helicase essential for 'once per cell cycle' DNA replication initiation and elongation in eukaryotic cells. The active ATPase sites in the MCM2-7 ring are formed through the interaction surfaces of two neighboring subunits such that a critical structure of a conserved arginine finger motif is provided in trans relative to the ATP-binding site of the Walker A box of the adjacent subunit. The six ATPase active sites, however, are likely to contribute differentially to the complex helicase activity.</text>
</comment>
<dbReference type="CDD" id="cd17756">
    <property type="entry name" value="MCM5"/>
    <property type="match status" value="1"/>
</dbReference>
<evidence type="ECO:0000313" key="15">
    <source>
        <dbReference type="Proteomes" id="UP000007799"/>
    </source>
</evidence>
<dbReference type="GO" id="GO:0043138">
    <property type="term" value="F:3'-5' DNA helicase activity"/>
    <property type="evidence" value="ECO:0007669"/>
    <property type="project" value="TreeGrafter"/>
</dbReference>
<feature type="domain" description="MCM C-terminal AAA(+) ATPase" evidence="13">
    <location>
        <begin position="321"/>
        <end position="527"/>
    </location>
</feature>
<dbReference type="InterPro" id="IPR027925">
    <property type="entry name" value="MCM_N"/>
</dbReference>
<dbReference type="PANTHER" id="PTHR11630">
    <property type="entry name" value="DNA REPLICATION LICENSING FACTOR MCM FAMILY MEMBER"/>
    <property type="match status" value="1"/>
</dbReference>
<dbReference type="SMART" id="SM00350">
    <property type="entry name" value="MCM"/>
    <property type="match status" value="1"/>
</dbReference>
<evidence type="ECO:0000256" key="8">
    <source>
        <dbReference type="ARBA" id="ARBA00023125"/>
    </source>
</evidence>
<dbReference type="PROSITE" id="PS50051">
    <property type="entry name" value="MCM_2"/>
    <property type="match status" value="1"/>
</dbReference>
<evidence type="ECO:0000256" key="11">
    <source>
        <dbReference type="RuleBase" id="RU004070"/>
    </source>
</evidence>
<evidence type="ECO:0000256" key="2">
    <source>
        <dbReference type="ARBA" id="ARBA00008010"/>
    </source>
</evidence>
<comment type="subcellular location">
    <subcellularLocation>
        <location evidence="1 12">Nucleus</location>
    </subcellularLocation>
</comment>
<keyword evidence="8 11" id="KW-0238">DNA-binding</keyword>
<evidence type="ECO:0000259" key="13">
    <source>
        <dbReference type="PROSITE" id="PS50051"/>
    </source>
</evidence>
<dbReference type="Gene3D" id="2.20.28.10">
    <property type="match status" value="1"/>
</dbReference>
<dbReference type="RefSeq" id="XP_004992486.1">
    <property type="nucleotide sequence ID" value="XM_004992429.1"/>
</dbReference>
<comment type="similarity">
    <text evidence="2 11">Belongs to the MCM family.</text>
</comment>
<dbReference type="GO" id="GO:0016887">
    <property type="term" value="F:ATP hydrolysis activity"/>
    <property type="evidence" value="ECO:0007669"/>
    <property type="project" value="RHEA"/>
</dbReference>
<keyword evidence="3 12" id="KW-0235">DNA replication</keyword>
<evidence type="ECO:0000256" key="3">
    <source>
        <dbReference type="ARBA" id="ARBA00022705"/>
    </source>
</evidence>
<dbReference type="GO" id="GO:0000727">
    <property type="term" value="P:double-strand break repair via break-induced replication"/>
    <property type="evidence" value="ECO:0007669"/>
    <property type="project" value="TreeGrafter"/>
</dbReference>